<keyword evidence="8" id="KW-1185">Reference proteome</keyword>
<dbReference type="GO" id="GO:0005576">
    <property type="term" value="C:extracellular region"/>
    <property type="evidence" value="ECO:0007669"/>
    <property type="project" value="UniProtKB-SubCell"/>
</dbReference>
<sequence>MGSSKISNLLVISLFLALSMMTTGVRGMYHVYVYNMLGENENLWVHCSSKDDDLGIHLVPYQSDFHWKFNVNIFRTTLFSCDLAKKTVSGHFVIFNAKRDDGNCKDDQCIWHVKKDGIYFYNAFAMRDELKFRWP</sequence>
<evidence type="ECO:0000256" key="3">
    <source>
        <dbReference type="ARBA" id="ARBA00022471"/>
    </source>
</evidence>
<organism evidence="7 8">
    <name type="scientific">Nelumbo nucifera</name>
    <name type="common">Sacred lotus</name>
    <dbReference type="NCBI Taxonomy" id="4432"/>
    <lineage>
        <taxon>Eukaryota</taxon>
        <taxon>Viridiplantae</taxon>
        <taxon>Streptophyta</taxon>
        <taxon>Embryophyta</taxon>
        <taxon>Tracheophyta</taxon>
        <taxon>Spermatophyta</taxon>
        <taxon>Magnoliopsida</taxon>
        <taxon>Proteales</taxon>
        <taxon>Nelumbonaceae</taxon>
        <taxon>Nelumbo</taxon>
    </lineage>
</organism>
<keyword evidence="3 6" id="KW-0713">Self-incompatibility</keyword>
<evidence type="ECO:0000256" key="6">
    <source>
        <dbReference type="RuleBase" id="RU367044"/>
    </source>
</evidence>
<accession>A0A822ZV87</accession>
<comment type="subcellular location">
    <subcellularLocation>
        <location evidence="1 6">Secreted</location>
    </subcellularLocation>
</comment>
<name>A0A822ZV87_NELNU</name>
<dbReference type="EMBL" id="DUZY01000008">
    <property type="protein sequence ID" value="DAD47441.1"/>
    <property type="molecule type" value="Genomic_DNA"/>
</dbReference>
<evidence type="ECO:0000313" key="7">
    <source>
        <dbReference type="EMBL" id="DAD47441.1"/>
    </source>
</evidence>
<dbReference type="PANTHER" id="PTHR31232:SF155">
    <property type="entry name" value="PLANT SELF-INCOMPATIBILITY PROTEIN S1 FAMILY"/>
    <property type="match status" value="1"/>
</dbReference>
<dbReference type="PANTHER" id="PTHR31232">
    <property type="match status" value="1"/>
</dbReference>
<proteinExistence type="inferred from homology"/>
<dbReference type="GO" id="GO:0060320">
    <property type="term" value="P:rejection of self pollen"/>
    <property type="evidence" value="ECO:0007669"/>
    <property type="project" value="UniProtKB-KW"/>
</dbReference>
<reference evidence="7 8" key="1">
    <citation type="journal article" date="2020" name="Mol. Biol. Evol.">
        <title>Distinct Expression and Methylation Patterns for Genes with Different Fates following a Single Whole-Genome Duplication in Flowering Plants.</title>
        <authorList>
            <person name="Shi T."/>
            <person name="Rahmani R.S."/>
            <person name="Gugger P.F."/>
            <person name="Wang M."/>
            <person name="Li H."/>
            <person name="Zhang Y."/>
            <person name="Li Z."/>
            <person name="Wang Q."/>
            <person name="Van de Peer Y."/>
            <person name="Marchal K."/>
            <person name="Chen J."/>
        </authorList>
    </citation>
    <scope>NUCLEOTIDE SEQUENCE [LARGE SCALE GENOMIC DNA]</scope>
    <source>
        <tissue evidence="7">Leaf</tissue>
    </source>
</reference>
<keyword evidence="4 6" id="KW-0964">Secreted</keyword>
<dbReference type="Proteomes" id="UP000607653">
    <property type="component" value="Unassembled WGS sequence"/>
</dbReference>
<protein>
    <recommendedName>
        <fullName evidence="6">S-protein homolog</fullName>
    </recommendedName>
</protein>
<evidence type="ECO:0000256" key="5">
    <source>
        <dbReference type="ARBA" id="ARBA00022729"/>
    </source>
</evidence>
<evidence type="ECO:0000256" key="1">
    <source>
        <dbReference type="ARBA" id="ARBA00004613"/>
    </source>
</evidence>
<feature type="signal peptide" evidence="6">
    <location>
        <begin position="1"/>
        <end position="27"/>
    </location>
</feature>
<evidence type="ECO:0000313" key="8">
    <source>
        <dbReference type="Proteomes" id="UP000607653"/>
    </source>
</evidence>
<evidence type="ECO:0000256" key="2">
    <source>
        <dbReference type="ARBA" id="ARBA00005581"/>
    </source>
</evidence>
<feature type="chain" id="PRO_5033093924" description="S-protein homolog" evidence="6">
    <location>
        <begin position="28"/>
        <end position="135"/>
    </location>
</feature>
<gene>
    <name evidence="7" type="ORF">HUJ06_017378</name>
</gene>
<dbReference type="InterPro" id="IPR010264">
    <property type="entry name" value="Self-incomp_S1"/>
</dbReference>
<keyword evidence="5 6" id="KW-0732">Signal</keyword>
<comment type="similarity">
    <text evidence="2 6">Belongs to the plant self-incompatibility (S1) protein family.</text>
</comment>
<dbReference type="Pfam" id="PF05938">
    <property type="entry name" value="Self-incomp_S1"/>
    <property type="match status" value="1"/>
</dbReference>
<comment type="caution">
    <text evidence="7">The sequence shown here is derived from an EMBL/GenBank/DDBJ whole genome shotgun (WGS) entry which is preliminary data.</text>
</comment>
<dbReference type="AlphaFoldDB" id="A0A822ZV87"/>
<evidence type="ECO:0000256" key="4">
    <source>
        <dbReference type="ARBA" id="ARBA00022525"/>
    </source>
</evidence>